<sequence length="207" mass="22671">MSGEAFQFPPTLYTDMLTLTLADFTKDADEQQFTDLLNTMVGEILDLSPEDAVKRAQGSIDFYRSYGRLQPKFLNGCKASQGAIWLVRLGANSPQGKCIGASYVIQRSLIPDQSWILLPGYRGKGYATESAKEALRYFRDELGLCDLMAVVHPGSPKSSDVAARVGHVPAEGGLNHVDGVTKLLLYVLPTLAPLPKDLVFSQYARVE</sequence>
<dbReference type="CDD" id="cd04301">
    <property type="entry name" value="NAT_SF"/>
    <property type="match status" value="1"/>
</dbReference>
<dbReference type="InterPro" id="IPR000182">
    <property type="entry name" value="GNAT_dom"/>
</dbReference>
<evidence type="ECO:0000313" key="3">
    <source>
        <dbReference type="Proteomes" id="UP000236546"/>
    </source>
</evidence>
<comment type="caution">
    <text evidence="2">The sequence shown here is derived from an EMBL/GenBank/DDBJ whole genome shotgun (WGS) entry which is preliminary data.</text>
</comment>
<dbReference type="Gene3D" id="3.40.630.30">
    <property type="match status" value="1"/>
</dbReference>
<dbReference type="Proteomes" id="UP000236546">
    <property type="component" value="Unassembled WGS sequence"/>
</dbReference>
<dbReference type="SUPFAM" id="SSF55729">
    <property type="entry name" value="Acyl-CoA N-acyltransferases (Nat)"/>
    <property type="match status" value="1"/>
</dbReference>
<feature type="domain" description="N-acetyltransferase" evidence="1">
    <location>
        <begin position="66"/>
        <end position="166"/>
    </location>
</feature>
<protein>
    <recommendedName>
        <fullName evidence="1">N-acetyltransferase domain-containing protein</fullName>
    </recommendedName>
</protein>
<evidence type="ECO:0000259" key="1">
    <source>
        <dbReference type="Pfam" id="PF13302"/>
    </source>
</evidence>
<name>A0A2K0TG49_9HYPO</name>
<proteinExistence type="predicted"/>
<dbReference type="InterPro" id="IPR016181">
    <property type="entry name" value="Acyl_CoA_acyltransferase"/>
</dbReference>
<accession>A0A2K0TG49</accession>
<dbReference type="AlphaFoldDB" id="A0A2K0TG49"/>
<gene>
    <name evidence="2" type="ORF">TGAMA5MH_03633</name>
</gene>
<dbReference type="Pfam" id="PF13302">
    <property type="entry name" value="Acetyltransf_3"/>
    <property type="match status" value="1"/>
</dbReference>
<dbReference type="OrthoDB" id="630895at2759"/>
<evidence type="ECO:0000313" key="2">
    <source>
        <dbReference type="EMBL" id="PNP44504.1"/>
    </source>
</evidence>
<dbReference type="GO" id="GO:0016747">
    <property type="term" value="F:acyltransferase activity, transferring groups other than amino-acyl groups"/>
    <property type="evidence" value="ECO:0007669"/>
    <property type="project" value="InterPro"/>
</dbReference>
<reference evidence="2 3" key="1">
    <citation type="submission" date="2017-02" db="EMBL/GenBank/DDBJ databases">
        <title>Genomes of Trichoderma spp. with biocontrol activity.</title>
        <authorList>
            <person name="Gardiner D."/>
            <person name="Kazan K."/>
            <person name="Vos C."/>
            <person name="Harvey P."/>
        </authorList>
    </citation>
    <scope>NUCLEOTIDE SEQUENCE [LARGE SCALE GENOMIC DNA]</scope>
    <source>
        <strain evidence="2 3">A5MH</strain>
    </source>
</reference>
<organism evidence="2 3">
    <name type="scientific">Trichoderma gamsii</name>
    <dbReference type="NCBI Taxonomy" id="398673"/>
    <lineage>
        <taxon>Eukaryota</taxon>
        <taxon>Fungi</taxon>
        <taxon>Dikarya</taxon>
        <taxon>Ascomycota</taxon>
        <taxon>Pezizomycotina</taxon>
        <taxon>Sordariomycetes</taxon>
        <taxon>Hypocreomycetidae</taxon>
        <taxon>Hypocreales</taxon>
        <taxon>Hypocreaceae</taxon>
        <taxon>Trichoderma</taxon>
    </lineage>
</organism>
<dbReference type="EMBL" id="MTYH01000029">
    <property type="protein sequence ID" value="PNP44504.1"/>
    <property type="molecule type" value="Genomic_DNA"/>
</dbReference>